<name>A0A4P9Z0E7_9FUNG</name>
<evidence type="ECO:0000313" key="3">
    <source>
        <dbReference type="Proteomes" id="UP000278143"/>
    </source>
</evidence>
<sequence length="281" mass="31964">MDPSMNDEWQRNATRWLGVPLHPLGELGRYTFVSGSYDREHPLDRQTIQARLRSFQFQIALAAVLLACFTRNLLCALRVFRLRPHNPTVWCCIFGSFLGVATNLLALASPFSEHVHCRHNVWFITIAINLSIAFSSAIVLRKAYLALCKQYWVALLGSVLIVPQFGFIYILVHSPVTLTTREACLVHYPYYLPWYWLAVTTPINVFFSAIFTHVAYRQYRALGTAAWKELARDGIQTMSQIVLCNIVCEVLIVSRVGGGLAELFFIIDWWVARMACGMLGD</sequence>
<dbReference type="Proteomes" id="UP000278143">
    <property type="component" value="Unassembled WGS sequence"/>
</dbReference>
<protein>
    <submittedName>
        <fullName evidence="2">Uncharacterized protein</fullName>
    </submittedName>
</protein>
<keyword evidence="1" id="KW-1133">Transmembrane helix</keyword>
<proteinExistence type="predicted"/>
<dbReference type="OrthoDB" id="2256270at2759"/>
<gene>
    <name evidence="2" type="ORF">SYNPS1DRAFT_28391</name>
</gene>
<reference evidence="3" key="1">
    <citation type="journal article" date="2018" name="Nat. Microbiol.">
        <title>Leveraging single-cell genomics to expand the fungal tree of life.</title>
        <authorList>
            <person name="Ahrendt S.R."/>
            <person name="Quandt C.A."/>
            <person name="Ciobanu D."/>
            <person name="Clum A."/>
            <person name="Salamov A."/>
            <person name="Andreopoulos B."/>
            <person name="Cheng J.F."/>
            <person name="Woyke T."/>
            <person name="Pelin A."/>
            <person name="Henrissat B."/>
            <person name="Reynolds N.K."/>
            <person name="Benny G.L."/>
            <person name="Smith M.E."/>
            <person name="James T.Y."/>
            <person name="Grigoriev I.V."/>
        </authorList>
    </citation>
    <scope>NUCLEOTIDE SEQUENCE [LARGE SCALE GENOMIC DNA]</scope>
    <source>
        <strain evidence="3">Benny S71-1</strain>
    </source>
</reference>
<keyword evidence="1" id="KW-0472">Membrane</keyword>
<feature type="transmembrane region" description="Helical" evidence="1">
    <location>
        <begin position="89"/>
        <end position="109"/>
    </location>
</feature>
<dbReference type="EMBL" id="KZ989582">
    <property type="protein sequence ID" value="RKP25886.1"/>
    <property type="molecule type" value="Genomic_DNA"/>
</dbReference>
<dbReference type="AlphaFoldDB" id="A0A4P9Z0E7"/>
<feature type="transmembrane region" description="Helical" evidence="1">
    <location>
        <begin position="121"/>
        <end position="140"/>
    </location>
</feature>
<keyword evidence="1" id="KW-0812">Transmembrane</keyword>
<accession>A0A4P9Z0E7</accession>
<evidence type="ECO:0000313" key="2">
    <source>
        <dbReference type="EMBL" id="RKP25886.1"/>
    </source>
</evidence>
<feature type="transmembrane region" description="Helical" evidence="1">
    <location>
        <begin position="192"/>
        <end position="216"/>
    </location>
</feature>
<keyword evidence="3" id="KW-1185">Reference proteome</keyword>
<evidence type="ECO:0000256" key="1">
    <source>
        <dbReference type="SAM" id="Phobius"/>
    </source>
</evidence>
<organism evidence="2 3">
    <name type="scientific">Syncephalis pseudoplumigaleata</name>
    <dbReference type="NCBI Taxonomy" id="1712513"/>
    <lineage>
        <taxon>Eukaryota</taxon>
        <taxon>Fungi</taxon>
        <taxon>Fungi incertae sedis</taxon>
        <taxon>Zoopagomycota</taxon>
        <taxon>Zoopagomycotina</taxon>
        <taxon>Zoopagomycetes</taxon>
        <taxon>Zoopagales</taxon>
        <taxon>Piptocephalidaceae</taxon>
        <taxon>Syncephalis</taxon>
    </lineage>
</organism>
<feature type="transmembrane region" description="Helical" evidence="1">
    <location>
        <begin position="152"/>
        <end position="172"/>
    </location>
</feature>
<feature type="transmembrane region" description="Helical" evidence="1">
    <location>
        <begin position="55"/>
        <end position="77"/>
    </location>
</feature>